<dbReference type="RefSeq" id="WP_272003236.1">
    <property type="nucleotide sequence ID" value="NZ_JAQNDN010000019.1"/>
</dbReference>
<dbReference type="Gene3D" id="1.10.510.10">
    <property type="entry name" value="Transferase(Phosphotransferase) domain 1"/>
    <property type="match status" value="1"/>
</dbReference>
<dbReference type="SUPFAM" id="SSF56112">
    <property type="entry name" value="Protein kinase-like (PK-like)"/>
    <property type="match status" value="1"/>
</dbReference>
<evidence type="ECO:0000313" key="6">
    <source>
        <dbReference type="EMBL" id="MDC0672073.1"/>
    </source>
</evidence>
<dbReference type="PANTHER" id="PTHR43289:SF6">
    <property type="entry name" value="SERINE_THREONINE-PROTEIN KINASE NEKL-3"/>
    <property type="match status" value="1"/>
</dbReference>
<dbReference type="Proteomes" id="UP001217838">
    <property type="component" value="Unassembled WGS sequence"/>
</dbReference>
<evidence type="ECO:0000256" key="2">
    <source>
        <dbReference type="ARBA" id="ARBA00022741"/>
    </source>
</evidence>
<evidence type="ECO:0000256" key="1">
    <source>
        <dbReference type="ARBA" id="ARBA00022679"/>
    </source>
</evidence>
<dbReference type="EMBL" id="JAQNDN010000019">
    <property type="protein sequence ID" value="MDC0672073.1"/>
    <property type="molecule type" value="Genomic_DNA"/>
</dbReference>
<sequence length="481" mass="52602">MKDDLDILGLCGAMLKDTFVLERAVARGGFGIVYRGRHLSLGKQIAVKVFAPLAAAETAIAREAIQHFFQEIEILSTLEHPAIVRPYDCGSIALPGRGEVPWMALEWLEGPTLAGLLRQQPRRTWSPPEALQLLRPVLEALAEAHTRGIAHRDVAPNNIIVCDAPQGPRVRLIDFGIARIRAPFEAQAQPTDEPTQSGLVAHSPKYPAPEQMLRQHTGTWTDVHAIGLVLHHMLTGELPYPDSAHDPDRGACALRRPTPGLIDVDVGAWEPVLARAVATHPRDRYLNARELLEALERTLEAAVPGQDEFGAALPENWRVVDVAPTPVPLQLNTPEHTVVLYPYAIDADELRHGLEIPLGAGLACNLVLHRYADVALALSVVGQIGERPGLYSSESGVGSRLTRVLLEPGGVRHVWCGRRDFGLREVVCHAARGDGRSERRAIDVGRVSLKVRFATPTRDFVILQIDEPDLSRAHLACIGIT</sequence>
<dbReference type="InterPro" id="IPR011009">
    <property type="entry name" value="Kinase-like_dom_sf"/>
</dbReference>
<proteinExistence type="predicted"/>
<dbReference type="CDD" id="cd14014">
    <property type="entry name" value="STKc_PknB_like"/>
    <property type="match status" value="1"/>
</dbReference>
<dbReference type="InterPro" id="IPR000719">
    <property type="entry name" value="Prot_kinase_dom"/>
</dbReference>
<evidence type="ECO:0000313" key="7">
    <source>
        <dbReference type="Proteomes" id="UP001217838"/>
    </source>
</evidence>
<dbReference type="SMART" id="SM00219">
    <property type="entry name" value="TyrKc"/>
    <property type="match status" value="1"/>
</dbReference>
<dbReference type="Pfam" id="PF00069">
    <property type="entry name" value="Pkinase"/>
    <property type="match status" value="1"/>
</dbReference>
<feature type="domain" description="Protein kinase" evidence="5">
    <location>
        <begin position="19"/>
        <end position="299"/>
    </location>
</feature>
<keyword evidence="3 6" id="KW-0418">Kinase</keyword>
<dbReference type="PANTHER" id="PTHR43289">
    <property type="entry name" value="MITOGEN-ACTIVATED PROTEIN KINASE KINASE KINASE 20-RELATED"/>
    <property type="match status" value="1"/>
</dbReference>
<name>A0ABT5BD62_9BACT</name>
<evidence type="ECO:0000259" key="5">
    <source>
        <dbReference type="PROSITE" id="PS50011"/>
    </source>
</evidence>
<dbReference type="PROSITE" id="PS50011">
    <property type="entry name" value="PROTEIN_KINASE_DOM"/>
    <property type="match status" value="1"/>
</dbReference>
<accession>A0ABT5BD62</accession>
<dbReference type="GO" id="GO:0016301">
    <property type="term" value="F:kinase activity"/>
    <property type="evidence" value="ECO:0007669"/>
    <property type="project" value="UniProtKB-KW"/>
</dbReference>
<protein>
    <submittedName>
        <fullName evidence="6">Serine/threonine-protein kinase</fullName>
    </submittedName>
</protein>
<evidence type="ECO:0000256" key="3">
    <source>
        <dbReference type="ARBA" id="ARBA00022777"/>
    </source>
</evidence>
<keyword evidence="1" id="KW-0808">Transferase</keyword>
<keyword evidence="4" id="KW-0067">ATP-binding</keyword>
<keyword evidence="7" id="KW-1185">Reference proteome</keyword>
<keyword evidence="2" id="KW-0547">Nucleotide-binding</keyword>
<gene>
    <name evidence="6" type="ORF">POL58_30280</name>
</gene>
<dbReference type="InterPro" id="IPR020635">
    <property type="entry name" value="Tyr_kinase_cat_dom"/>
</dbReference>
<reference evidence="6 7" key="1">
    <citation type="submission" date="2022-11" db="EMBL/GenBank/DDBJ databases">
        <title>Minimal conservation of predation-associated metabolite biosynthetic gene clusters underscores biosynthetic potential of Myxococcota including descriptions for ten novel species: Archangium lansinium sp. nov., Myxococcus landrumus sp. nov., Nannocystis bai.</title>
        <authorList>
            <person name="Ahearne A."/>
            <person name="Stevens C."/>
            <person name="Dowd S."/>
        </authorList>
    </citation>
    <scope>NUCLEOTIDE SEQUENCE [LARGE SCALE GENOMIC DNA]</scope>
    <source>
        <strain evidence="6 7">NCELM</strain>
    </source>
</reference>
<organism evidence="6 7">
    <name type="scientific">Nannocystis radixulma</name>
    <dbReference type="NCBI Taxonomy" id="2995305"/>
    <lineage>
        <taxon>Bacteria</taxon>
        <taxon>Pseudomonadati</taxon>
        <taxon>Myxococcota</taxon>
        <taxon>Polyangia</taxon>
        <taxon>Nannocystales</taxon>
        <taxon>Nannocystaceae</taxon>
        <taxon>Nannocystis</taxon>
    </lineage>
</organism>
<evidence type="ECO:0000256" key="4">
    <source>
        <dbReference type="ARBA" id="ARBA00022840"/>
    </source>
</evidence>
<comment type="caution">
    <text evidence="6">The sequence shown here is derived from an EMBL/GenBank/DDBJ whole genome shotgun (WGS) entry which is preliminary data.</text>
</comment>